<dbReference type="Gene3D" id="3.40.190.10">
    <property type="entry name" value="Periplasmic binding protein-like II"/>
    <property type="match status" value="1"/>
</dbReference>
<sequence length="336" mass="35424">MTQISGSNTRCGSALLAAGMLGAAMAFSSAAQADYPERPIQFVVSYASGGSSDIAARSFARAAERHMDGNMVVQNRPGAAGIVGTDYVFNANPDGYTILLARVAVLAVAPALQDVPYDPDEFTYIGLLSSDPFACVTGTRKPYESIDDLAEAIRDNPGAVTYNSSGVGSLNQFAALSLIEALDVGDPESAATHVPAQGEGPALTAVAGGHVDFFCGNLAPMLSQIQSGNVRPLLVTSAERLDDIPDVPTVSELGHPELESLVGWSAIVGPPGMDEEAHTYLRDLMATVSEDEEWRETVITAGSIPHVLPPEETIDFVQTQRAGFVDLVERLDLRDD</sequence>
<evidence type="ECO:0000256" key="2">
    <source>
        <dbReference type="SAM" id="SignalP"/>
    </source>
</evidence>
<reference evidence="3" key="1">
    <citation type="submission" date="2022-03" db="EMBL/GenBank/DDBJ databases">
        <title>Genomic Encyclopedia of Type Strains, Phase III (KMG-III): the genomes of soil and plant-associated and newly described type strains.</title>
        <authorList>
            <person name="Whitman W."/>
        </authorList>
    </citation>
    <scope>NUCLEOTIDE SEQUENCE</scope>
    <source>
        <strain evidence="3">ANL 6-2</strain>
    </source>
</reference>
<gene>
    <name evidence="3" type="ORF">J2T57_004435</name>
</gene>
<comment type="caution">
    <text evidence="3">The sequence shown here is derived from an EMBL/GenBank/DDBJ whole genome shotgun (WGS) entry which is preliminary data.</text>
</comment>
<feature type="signal peptide" evidence="2">
    <location>
        <begin position="1"/>
        <end position="33"/>
    </location>
</feature>
<dbReference type="Pfam" id="PF03401">
    <property type="entry name" value="TctC"/>
    <property type="match status" value="1"/>
</dbReference>
<protein>
    <submittedName>
        <fullName evidence="3">Tripartite-type tricarboxylate transporter receptor subunit TctC</fullName>
    </submittedName>
</protein>
<dbReference type="EMBL" id="JALJXV010000020">
    <property type="protein sequence ID" value="MCP1677256.1"/>
    <property type="molecule type" value="Genomic_DNA"/>
</dbReference>
<comment type="similarity">
    <text evidence="1">Belongs to the UPF0065 (bug) family.</text>
</comment>
<accession>A0AAE3KDT6</accession>
<dbReference type="AlphaFoldDB" id="A0AAE3KDT6"/>
<keyword evidence="3" id="KW-0675">Receptor</keyword>
<feature type="chain" id="PRO_5042008165" evidence="2">
    <location>
        <begin position="34"/>
        <end position="336"/>
    </location>
</feature>
<keyword evidence="4" id="KW-1185">Reference proteome</keyword>
<dbReference type="InterPro" id="IPR005064">
    <property type="entry name" value="BUG"/>
</dbReference>
<name>A0AAE3KDT6_9GAMM</name>
<dbReference type="Proteomes" id="UP001205843">
    <property type="component" value="Unassembled WGS sequence"/>
</dbReference>
<evidence type="ECO:0000313" key="3">
    <source>
        <dbReference type="EMBL" id="MCP1677256.1"/>
    </source>
</evidence>
<keyword evidence="2" id="KW-0732">Signal</keyword>
<dbReference type="InterPro" id="IPR042100">
    <property type="entry name" value="Bug_dom1"/>
</dbReference>
<dbReference type="PANTHER" id="PTHR42928:SF5">
    <property type="entry name" value="BLR1237 PROTEIN"/>
    <property type="match status" value="1"/>
</dbReference>
<organism evidence="3 4">
    <name type="scientific">Natronocella acetinitrilica</name>
    <dbReference type="NCBI Taxonomy" id="414046"/>
    <lineage>
        <taxon>Bacteria</taxon>
        <taxon>Pseudomonadati</taxon>
        <taxon>Pseudomonadota</taxon>
        <taxon>Gammaproteobacteria</taxon>
        <taxon>Chromatiales</taxon>
        <taxon>Ectothiorhodospiraceae</taxon>
        <taxon>Natronocella</taxon>
    </lineage>
</organism>
<dbReference type="RefSeq" id="WP_253485873.1">
    <property type="nucleotide sequence ID" value="NZ_JALJXV010000020.1"/>
</dbReference>
<dbReference type="CDD" id="cd07012">
    <property type="entry name" value="PBP2_Bug_TTT"/>
    <property type="match status" value="1"/>
</dbReference>
<evidence type="ECO:0000313" key="4">
    <source>
        <dbReference type="Proteomes" id="UP001205843"/>
    </source>
</evidence>
<proteinExistence type="inferred from homology"/>
<dbReference type="Gene3D" id="3.40.190.150">
    <property type="entry name" value="Bordetella uptake gene, domain 1"/>
    <property type="match status" value="1"/>
</dbReference>
<dbReference type="PANTHER" id="PTHR42928">
    <property type="entry name" value="TRICARBOXYLATE-BINDING PROTEIN"/>
    <property type="match status" value="1"/>
</dbReference>
<dbReference type="PIRSF" id="PIRSF017082">
    <property type="entry name" value="YflP"/>
    <property type="match status" value="1"/>
</dbReference>
<dbReference type="SUPFAM" id="SSF53850">
    <property type="entry name" value="Periplasmic binding protein-like II"/>
    <property type="match status" value="1"/>
</dbReference>
<evidence type="ECO:0000256" key="1">
    <source>
        <dbReference type="ARBA" id="ARBA00006987"/>
    </source>
</evidence>